<evidence type="ECO:0000313" key="3">
    <source>
        <dbReference type="EMBL" id="QEG39000.1"/>
    </source>
</evidence>
<reference evidence="3 4" key="1">
    <citation type="submission" date="2019-08" db="EMBL/GenBank/DDBJ databases">
        <title>Deep-cultivation of Planctomycetes and their phenomic and genomic characterization uncovers novel biology.</title>
        <authorList>
            <person name="Wiegand S."/>
            <person name="Jogler M."/>
            <person name="Boedeker C."/>
            <person name="Pinto D."/>
            <person name="Vollmers J."/>
            <person name="Rivas-Marin E."/>
            <person name="Kohn T."/>
            <person name="Peeters S.H."/>
            <person name="Heuer A."/>
            <person name="Rast P."/>
            <person name="Oberbeckmann S."/>
            <person name="Bunk B."/>
            <person name="Jeske O."/>
            <person name="Meyerdierks A."/>
            <person name="Storesund J.E."/>
            <person name="Kallscheuer N."/>
            <person name="Luecker S."/>
            <person name="Lage O.M."/>
            <person name="Pohl T."/>
            <person name="Merkel B.J."/>
            <person name="Hornburger P."/>
            <person name="Mueller R.-W."/>
            <person name="Bruemmer F."/>
            <person name="Labrenz M."/>
            <person name="Spormann A.M."/>
            <person name="Op den Camp H."/>
            <person name="Overmann J."/>
            <person name="Amann R."/>
            <person name="Jetten M.S.M."/>
            <person name="Mascher T."/>
            <person name="Medema M.H."/>
            <person name="Devos D.P."/>
            <person name="Kaster A.-K."/>
            <person name="Ovreas L."/>
            <person name="Rohde M."/>
            <person name="Galperin M.Y."/>
            <person name="Jogler C."/>
        </authorList>
    </citation>
    <scope>NUCLEOTIDE SEQUENCE [LARGE SCALE GENOMIC DNA]</scope>
    <source>
        <strain evidence="3 4">UC8</strain>
    </source>
</reference>
<dbReference type="AlphaFoldDB" id="A0A5B9QMZ5"/>
<dbReference type="SUPFAM" id="SSF56024">
    <property type="entry name" value="Phospholipase D/nuclease"/>
    <property type="match status" value="2"/>
</dbReference>
<dbReference type="InterPro" id="IPR001736">
    <property type="entry name" value="PLipase_D/transphosphatidylase"/>
</dbReference>
<protein>
    <submittedName>
        <fullName evidence="3">Cardiolipin synthase</fullName>
        <ecNumber evidence="3">2.7.8.-</ecNumber>
    </submittedName>
</protein>
<dbReference type="OrthoDB" id="9814092at2"/>
<evidence type="ECO:0000259" key="2">
    <source>
        <dbReference type="PROSITE" id="PS50035"/>
    </source>
</evidence>
<dbReference type="EMBL" id="CP042914">
    <property type="protein sequence ID" value="QEG39000.1"/>
    <property type="molecule type" value="Genomic_DNA"/>
</dbReference>
<evidence type="ECO:0000313" key="4">
    <source>
        <dbReference type="Proteomes" id="UP000325286"/>
    </source>
</evidence>
<accession>A0A5B9QMZ5</accession>
<dbReference type="Gene3D" id="3.30.870.10">
    <property type="entry name" value="Endonuclease Chain A"/>
    <property type="match status" value="2"/>
</dbReference>
<dbReference type="SMART" id="SM00155">
    <property type="entry name" value="PLDc"/>
    <property type="match status" value="2"/>
</dbReference>
<sequence length="469" mass="52356" precursor="true">MPETRLRTTANVSPFRGAVMGGRTACVVAFLALAATALAASPARADVCRLLPEDAVALQARVDVIQQARHEIDCAYYAADTGRVPAAVLCLLIDAADRGVRVRLLVDGLMSRLPLGLHRTLRAHGVEIHVYRPPDRPCPGTLNRRMHDKLLIVDRQRLVMGSRNLQDSHFGLRTPSFIDCDVYIEGPTAGWAAAYFQWLWSQPHVLPLDDVNGLGRAFVRALPLAEDEWTERWKAARSDEDYRRLMQTALASLVQQSVIRLQAGRDWAAGCDPHVELEFLHESDAAKSQRSVQRRLLQLIGEAQQSLLIQTPYPVFAQPDLQVLFDARRRGLRVVICTNSLHSTDRLMTYSAFENSKQALLAAGVEIYETSGPNHLHNKTVIIDDCISVMGSYNFDERSANLNMEVSVIAYDADTAMRLRRIVEAQMTGGRRVAVSPPLLEQSAAAADKAQYWKMQLGRLFVPTFRWLL</sequence>
<dbReference type="InterPro" id="IPR025202">
    <property type="entry name" value="PLD-like_dom"/>
</dbReference>
<proteinExistence type="predicted"/>
<dbReference type="GO" id="GO:0032049">
    <property type="term" value="P:cardiolipin biosynthetic process"/>
    <property type="evidence" value="ECO:0007669"/>
    <property type="project" value="UniProtKB-ARBA"/>
</dbReference>
<dbReference type="PANTHER" id="PTHR21248">
    <property type="entry name" value="CARDIOLIPIN SYNTHASE"/>
    <property type="match status" value="1"/>
</dbReference>
<dbReference type="EC" id="2.7.8.-" evidence="3"/>
<gene>
    <name evidence="3" type="primary">cls_1</name>
    <name evidence="3" type="ORF">UC8_09610</name>
</gene>
<organism evidence="3 4">
    <name type="scientific">Roseimaritima ulvae</name>
    <dbReference type="NCBI Taxonomy" id="980254"/>
    <lineage>
        <taxon>Bacteria</taxon>
        <taxon>Pseudomonadati</taxon>
        <taxon>Planctomycetota</taxon>
        <taxon>Planctomycetia</taxon>
        <taxon>Pirellulales</taxon>
        <taxon>Pirellulaceae</taxon>
        <taxon>Roseimaritima</taxon>
    </lineage>
</organism>
<dbReference type="GO" id="GO:0030572">
    <property type="term" value="F:phosphatidyltransferase activity"/>
    <property type="evidence" value="ECO:0007669"/>
    <property type="project" value="UniProtKB-ARBA"/>
</dbReference>
<feature type="domain" description="PLD phosphodiesterase" evidence="2">
    <location>
        <begin position="372"/>
        <end position="399"/>
    </location>
</feature>
<feature type="signal peptide" evidence="1">
    <location>
        <begin position="1"/>
        <end position="39"/>
    </location>
</feature>
<keyword evidence="3" id="KW-0808">Transferase</keyword>
<name>A0A5B9QMZ5_9BACT</name>
<keyword evidence="1" id="KW-0732">Signal</keyword>
<feature type="chain" id="PRO_5022841785" evidence="1">
    <location>
        <begin position="40"/>
        <end position="469"/>
    </location>
</feature>
<feature type="domain" description="PLD phosphodiesterase" evidence="2">
    <location>
        <begin position="142"/>
        <end position="169"/>
    </location>
</feature>
<dbReference type="Pfam" id="PF13091">
    <property type="entry name" value="PLDc_2"/>
    <property type="match status" value="2"/>
</dbReference>
<dbReference type="KEGG" id="rul:UC8_09610"/>
<dbReference type="PROSITE" id="PS50035">
    <property type="entry name" value="PLD"/>
    <property type="match status" value="2"/>
</dbReference>
<dbReference type="RefSeq" id="WP_068140713.1">
    <property type="nucleotide sequence ID" value="NZ_CP042914.1"/>
</dbReference>
<dbReference type="Proteomes" id="UP000325286">
    <property type="component" value="Chromosome"/>
</dbReference>
<keyword evidence="4" id="KW-1185">Reference proteome</keyword>
<dbReference type="PANTHER" id="PTHR21248:SF12">
    <property type="entry name" value="CARDIOLIPIN SYNTHASE C"/>
    <property type="match status" value="1"/>
</dbReference>
<evidence type="ECO:0000256" key="1">
    <source>
        <dbReference type="SAM" id="SignalP"/>
    </source>
</evidence>